<dbReference type="AlphaFoldDB" id="A0A6A3BEQ0"/>
<name>A0A6A3BEQ0_HIBSY</name>
<accession>A0A6A3BEQ0</accession>
<dbReference type="EMBL" id="VEPZ02000870">
    <property type="protein sequence ID" value="KAE8714465.1"/>
    <property type="molecule type" value="Genomic_DNA"/>
</dbReference>
<evidence type="ECO:0000256" key="2">
    <source>
        <dbReference type="ARBA" id="ARBA00022679"/>
    </source>
</evidence>
<dbReference type="GO" id="GO:0008146">
    <property type="term" value="F:sulfotransferase activity"/>
    <property type="evidence" value="ECO:0007669"/>
    <property type="project" value="InterPro"/>
</dbReference>
<sequence>MEGYFYLKNHCPNLENVCVYKPRLFSTHIPYASFPTSIKDSNCKIVYMSRNPMDVFISLRFFLDKLRDKSKELLPLDEAFDKFCRGIVTFGPFFDHILGYWKASRDNPNKILFLKYEHLKEDIFSEPKHLAMFLGVPFTEEEEKEGVVEEIAKICSFDSLKELEVNKKGINEPFGIPNENYFRKGELGDGRNYFTPSMV</sequence>
<dbReference type="PANTHER" id="PTHR11783">
    <property type="entry name" value="SULFOTRANSFERASE SULT"/>
    <property type="match status" value="1"/>
</dbReference>
<dbReference type="Proteomes" id="UP000436088">
    <property type="component" value="Unassembled WGS sequence"/>
</dbReference>
<protein>
    <recommendedName>
        <fullName evidence="3">Sulfotransferase</fullName>
        <ecNumber evidence="3">2.8.2.-</ecNumber>
    </recommendedName>
</protein>
<comment type="similarity">
    <text evidence="1 3">Belongs to the sulfotransferase 1 family.</text>
</comment>
<keyword evidence="2 3" id="KW-0808">Transferase</keyword>
<dbReference type="InterPro" id="IPR027417">
    <property type="entry name" value="P-loop_NTPase"/>
</dbReference>
<evidence type="ECO:0000256" key="3">
    <source>
        <dbReference type="RuleBase" id="RU361155"/>
    </source>
</evidence>
<organism evidence="5 6">
    <name type="scientific">Hibiscus syriacus</name>
    <name type="common">Rose of Sharon</name>
    <dbReference type="NCBI Taxonomy" id="106335"/>
    <lineage>
        <taxon>Eukaryota</taxon>
        <taxon>Viridiplantae</taxon>
        <taxon>Streptophyta</taxon>
        <taxon>Embryophyta</taxon>
        <taxon>Tracheophyta</taxon>
        <taxon>Spermatophyta</taxon>
        <taxon>Magnoliopsida</taxon>
        <taxon>eudicotyledons</taxon>
        <taxon>Gunneridae</taxon>
        <taxon>Pentapetalae</taxon>
        <taxon>rosids</taxon>
        <taxon>malvids</taxon>
        <taxon>Malvales</taxon>
        <taxon>Malvaceae</taxon>
        <taxon>Malvoideae</taxon>
        <taxon>Hibiscus</taxon>
    </lineage>
</organism>
<reference evidence="5" key="1">
    <citation type="submission" date="2019-09" db="EMBL/GenBank/DDBJ databases">
        <title>Draft genome information of white flower Hibiscus syriacus.</title>
        <authorList>
            <person name="Kim Y.-M."/>
        </authorList>
    </citation>
    <scope>NUCLEOTIDE SEQUENCE [LARGE SCALE GENOMIC DNA]</scope>
    <source>
        <strain evidence="5">YM2019G1</strain>
    </source>
</reference>
<dbReference type="SUPFAM" id="SSF52540">
    <property type="entry name" value="P-loop containing nucleoside triphosphate hydrolases"/>
    <property type="match status" value="1"/>
</dbReference>
<evidence type="ECO:0000313" key="6">
    <source>
        <dbReference type="Proteomes" id="UP000436088"/>
    </source>
</evidence>
<dbReference type="InterPro" id="IPR000863">
    <property type="entry name" value="Sulfotransferase_dom"/>
</dbReference>
<dbReference type="Gene3D" id="3.40.50.300">
    <property type="entry name" value="P-loop containing nucleotide triphosphate hydrolases"/>
    <property type="match status" value="1"/>
</dbReference>
<dbReference type="EC" id="2.8.2.-" evidence="3"/>
<dbReference type="Pfam" id="PF00685">
    <property type="entry name" value="Sulfotransfer_1"/>
    <property type="match status" value="1"/>
</dbReference>
<feature type="domain" description="Sulfotransferase" evidence="4">
    <location>
        <begin position="21"/>
        <end position="198"/>
    </location>
</feature>
<comment type="caution">
    <text evidence="5">The sequence shown here is derived from an EMBL/GenBank/DDBJ whole genome shotgun (WGS) entry which is preliminary data.</text>
</comment>
<evidence type="ECO:0000256" key="1">
    <source>
        <dbReference type="ARBA" id="ARBA00005771"/>
    </source>
</evidence>
<proteinExistence type="inferred from homology"/>
<keyword evidence="6" id="KW-1185">Reference proteome</keyword>
<gene>
    <name evidence="5" type="ORF">F3Y22_tig00110195pilonHSYRG00050</name>
</gene>
<evidence type="ECO:0000313" key="5">
    <source>
        <dbReference type="EMBL" id="KAE8714465.1"/>
    </source>
</evidence>
<evidence type="ECO:0000259" key="4">
    <source>
        <dbReference type="Pfam" id="PF00685"/>
    </source>
</evidence>